<dbReference type="GO" id="GO:0005793">
    <property type="term" value="C:endoplasmic reticulum-Golgi intermediate compartment"/>
    <property type="evidence" value="ECO:0007669"/>
    <property type="project" value="TreeGrafter"/>
</dbReference>
<name>C1N452_MICPC</name>
<dbReference type="STRING" id="564608.C1N452"/>
<evidence type="ECO:0000256" key="4">
    <source>
        <dbReference type="ARBA" id="ARBA00022448"/>
    </source>
</evidence>
<keyword evidence="7" id="KW-0653">Protein transport</keyword>
<dbReference type="Pfam" id="PF03878">
    <property type="entry name" value="YIF1"/>
    <property type="match status" value="1"/>
</dbReference>
<dbReference type="GO" id="GO:0030134">
    <property type="term" value="C:COPII-coated ER to Golgi transport vesicle"/>
    <property type="evidence" value="ECO:0007669"/>
    <property type="project" value="TreeGrafter"/>
</dbReference>
<evidence type="ECO:0000313" key="12">
    <source>
        <dbReference type="Proteomes" id="UP000001876"/>
    </source>
</evidence>
<evidence type="ECO:0000256" key="7">
    <source>
        <dbReference type="ARBA" id="ARBA00022927"/>
    </source>
</evidence>
<gene>
    <name evidence="11" type="ORF">MICPUCDRAFT_68810</name>
</gene>
<dbReference type="eggNOG" id="KOG3094">
    <property type="taxonomic scope" value="Eukaryota"/>
</dbReference>
<comment type="similarity">
    <text evidence="3">Belongs to the YIF1 family.</text>
</comment>
<evidence type="ECO:0000256" key="6">
    <source>
        <dbReference type="ARBA" id="ARBA00022824"/>
    </source>
</evidence>
<dbReference type="OrthoDB" id="337750at2759"/>
<dbReference type="PANTHER" id="PTHR14083:SF0">
    <property type="entry name" value="YIP1D-INTERACTING FACTOR 1, ISOFORM C"/>
    <property type="match status" value="1"/>
</dbReference>
<evidence type="ECO:0000256" key="1">
    <source>
        <dbReference type="ARBA" id="ARBA00004477"/>
    </source>
</evidence>
<evidence type="ECO:0000256" key="2">
    <source>
        <dbReference type="ARBA" id="ARBA00004653"/>
    </source>
</evidence>
<dbReference type="GO" id="GO:0000139">
    <property type="term" value="C:Golgi membrane"/>
    <property type="evidence" value="ECO:0007669"/>
    <property type="project" value="UniProtKB-SubCell"/>
</dbReference>
<dbReference type="GeneID" id="9687926"/>
<dbReference type="EMBL" id="GG663746">
    <property type="protein sequence ID" value="EEH53551.1"/>
    <property type="molecule type" value="Genomic_DNA"/>
</dbReference>
<organism evidence="12">
    <name type="scientific">Micromonas pusilla (strain CCMP1545)</name>
    <name type="common">Picoplanktonic green alga</name>
    <dbReference type="NCBI Taxonomy" id="564608"/>
    <lineage>
        <taxon>Eukaryota</taxon>
        <taxon>Viridiplantae</taxon>
        <taxon>Chlorophyta</taxon>
        <taxon>Mamiellophyceae</taxon>
        <taxon>Mamiellales</taxon>
        <taxon>Mamiellaceae</taxon>
        <taxon>Micromonas</taxon>
    </lineage>
</organism>
<sequence length="131" mass="14386">MGMGMGGGGLPMSPKSIARFGMGAYGAQASAFVSNNYAKYFSSTAMRYYFDVNEAYVFNKLKLLACPFLHKGSWARIPEPFKPPRGDINAPDLYIPLMGFASYVLTNCILQVRSISHWSPYDPVCVVNAVP</sequence>
<evidence type="ECO:0000313" key="11">
    <source>
        <dbReference type="EMBL" id="EEH53551.1"/>
    </source>
</evidence>
<evidence type="ECO:0000256" key="5">
    <source>
        <dbReference type="ARBA" id="ARBA00022692"/>
    </source>
</evidence>
<reference evidence="11 12" key="1">
    <citation type="journal article" date="2009" name="Science">
        <title>Green evolution and dynamic adaptations revealed by genomes of the marine picoeukaryotes Micromonas.</title>
        <authorList>
            <person name="Worden A.Z."/>
            <person name="Lee J.H."/>
            <person name="Mock T."/>
            <person name="Rouze P."/>
            <person name="Simmons M.P."/>
            <person name="Aerts A.L."/>
            <person name="Allen A.E."/>
            <person name="Cuvelier M.L."/>
            <person name="Derelle E."/>
            <person name="Everett M.V."/>
            <person name="Foulon E."/>
            <person name="Grimwood J."/>
            <person name="Gundlach H."/>
            <person name="Henrissat B."/>
            <person name="Napoli C."/>
            <person name="McDonald S.M."/>
            <person name="Parker M.S."/>
            <person name="Rombauts S."/>
            <person name="Salamov A."/>
            <person name="Von Dassow P."/>
            <person name="Badger J.H."/>
            <person name="Coutinho P.M."/>
            <person name="Demir E."/>
            <person name="Dubchak I."/>
            <person name="Gentemann C."/>
            <person name="Eikrem W."/>
            <person name="Gready J.E."/>
            <person name="John U."/>
            <person name="Lanier W."/>
            <person name="Lindquist E.A."/>
            <person name="Lucas S."/>
            <person name="Mayer K.F."/>
            <person name="Moreau H."/>
            <person name="Not F."/>
            <person name="Otillar R."/>
            <person name="Panaud O."/>
            <person name="Pangilinan J."/>
            <person name="Paulsen I."/>
            <person name="Piegu B."/>
            <person name="Poliakov A."/>
            <person name="Robbens S."/>
            <person name="Schmutz J."/>
            <person name="Toulza E."/>
            <person name="Wyss T."/>
            <person name="Zelensky A."/>
            <person name="Zhou K."/>
            <person name="Armbrust E.V."/>
            <person name="Bhattacharya D."/>
            <person name="Goodenough U.W."/>
            <person name="Van de Peer Y."/>
            <person name="Grigoriev I.V."/>
        </authorList>
    </citation>
    <scope>NUCLEOTIDE SEQUENCE [LARGE SCALE GENOMIC DNA]</scope>
    <source>
        <strain evidence="11 12">CCMP1545</strain>
    </source>
</reference>
<keyword evidence="9" id="KW-0333">Golgi apparatus</keyword>
<keyword evidence="5" id="KW-0812">Transmembrane</keyword>
<dbReference type="Proteomes" id="UP000001876">
    <property type="component" value="Unassembled WGS sequence"/>
</dbReference>
<keyword evidence="8" id="KW-1133">Transmembrane helix</keyword>
<dbReference type="GO" id="GO:0006888">
    <property type="term" value="P:endoplasmic reticulum to Golgi vesicle-mediated transport"/>
    <property type="evidence" value="ECO:0007669"/>
    <property type="project" value="InterPro"/>
</dbReference>
<dbReference type="InterPro" id="IPR005578">
    <property type="entry name" value="Yif1_fam"/>
</dbReference>
<keyword evidence="10" id="KW-0472">Membrane</keyword>
<evidence type="ECO:0000256" key="3">
    <source>
        <dbReference type="ARBA" id="ARBA00009727"/>
    </source>
</evidence>
<dbReference type="AlphaFoldDB" id="C1N452"/>
<proteinExistence type="inferred from homology"/>
<dbReference type="GO" id="GO:0005789">
    <property type="term" value="C:endoplasmic reticulum membrane"/>
    <property type="evidence" value="ECO:0007669"/>
    <property type="project" value="UniProtKB-SubCell"/>
</dbReference>
<dbReference type="RefSeq" id="XP_003062732.1">
    <property type="nucleotide sequence ID" value="XM_003062686.1"/>
</dbReference>
<keyword evidence="12" id="KW-1185">Reference proteome</keyword>
<keyword evidence="6" id="KW-0256">Endoplasmic reticulum</keyword>
<dbReference type="GO" id="GO:0015031">
    <property type="term" value="P:protein transport"/>
    <property type="evidence" value="ECO:0007669"/>
    <property type="project" value="UniProtKB-KW"/>
</dbReference>
<dbReference type="KEGG" id="mpp:MICPUCDRAFT_68810"/>
<evidence type="ECO:0000256" key="8">
    <source>
        <dbReference type="ARBA" id="ARBA00022989"/>
    </source>
</evidence>
<evidence type="ECO:0000256" key="9">
    <source>
        <dbReference type="ARBA" id="ARBA00023034"/>
    </source>
</evidence>
<dbReference type="PANTHER" id="PTHR14083">
    <property type="entry name" value="YIP1 INTERACTING FACTOR HOMOLOG YIF1 PROTEIN"/>
    <property type="match status" value="1"/>
</dbReference>
<keyword evidence="4" id="KW-0813">Transport</keyword>
<protein>
    <submittedName>
        <fullName evidence="11">Predicted protein</fullName>
    </submittedName>
</protein>
<evidence type="ECO:0000256" key="10">
    <source>
        <dbReference type="ARBA" id="ARBA00023136"/>
    </source>
</evidence>
<accession>C1N452</accession>
<comment type="subcellular location">
    <subcellularLocation>
        <location evidence="1">Endoplasmic reticulum membrane</location>
        <topology evidence="1">Multi-pass membrane protein</topology>
    </subcellularLocation>
    <subcellularLocation>
        <location evidence="2">Golgi apparatus membrane</location>
        <topology evidence="2">Multi-pass membrane protein</topology>
    </subcellularLocation>
</comment>